<reference evidence="1 2" key="1">
    <citation type="journal article" date="2019" name="Sci. Rep.">
        <title>Orb-weaving spider Araneus ventricosus genome elucidates the spidroin gene catalogue.</title>
        <authorList>
            <person name="Kono N."/>
            <person name="Nakamura H."/>
            <person name="Ohtoshi R."/>
            <person name="Moran D.A.P."/>
            <person name="Shinohara A."/>
            <person name="Yoshida Y."/>
            <person name="Fujiwara M."/>
            <person name="Mori M."/>
            <person name="Tomita M."/>
            <person name="Arakawa K."/>
        </authorList>
    </citation>
    <scope>NUCLEOTIDE SEQUENCE [LARGE SCALE GENOMIC DNA]</scope>
</reference>
<comment type="caution">
    <text evidence="1">The sequence shown here is derived from an EMBL/GenBank/DDBJ whole genome shotgun (WGS) entry which is preliminary data.</text>
</comment>
<keyword evidence="2" id="KW-1185">Reference proteome</keyword>
<dbReference type="AlphaFoldDB" id="A0A4Y2CSQ5"/>
<name>A0A4Y2CSQ5_ARAVE</name>
<organism evidence="1 2">
    <name type="scientific">Araneus ventricosus</name>
    <name type="common">Orbweaver spider</name>
    <name type="synonym">Epeira ventricosa</name>
    <dbReference type="NCBI Taxonomy" id="182803"/>
    <lineage>
        <taxon>Eukaryota</taxon>
        <taxon>Metazoa</taxon>
        <taxon>Ecdysozoa</taxon>
        <taxon>Arthropoda</taxon>
        <taxon>Chelicerata</taxon>
        <taxon>Arachnida</taxon>
        <taxon>Araneae</taxon>
        <taxon>Araneomorphae</taxon>
        <taxon>Entelegynae</taxon>
        <taxon>Araneoidea</taxon>
        <taxon>Araneidae</taxon>
        <taxon>Araneus</taxon>
    </lineage>
</organism>
<evidence type="ECO:0000313" key="1">
    <source>
        <dbReference type="EMBL" id="GBM06966.1"/>
    </source>
</evidence>
<dbReference type="OrthoDB" id="4327074at2759"/>
<sequence>MGCSIEKPAVIFIDNHKSRLGIEVIDEAHENGLSIITYPPHTSHKLQPLDVSVAFYKALSLENISSGFKRTGIWPINLDIFSDREFEASGVFMIDNTTLILDVSNSVHKEKNPLDYEDYLNEPSTSAKHSTANVIDRNFSEIVAIRPLPKRKAEERFKRRKRGTDVGCKLITSTPEKINALEKEKLCK</sequence>
<evidence type="ECO:0008006" key="3">
    <source>
        <dbReference type="Google" id="ProtNLM"/>
    </source>
</evidence>
<evidence type="ECO:0000313" key="2">
    <source>
        <dbReference type="Proteomes" id="UP000499080"/>
    </source>
</evidence>
<gene>
    <name evidence="1" type="ORF">AVEN_192783_1</name>
</gene>
<proteinExistence type="predicted"/>
<dbReference type="EMBL" id="BGPR01087390">
    <property type="protein sequence ID" value="GBM06966.1"/>
    <property type="molecule type" value="Genomic_DNA"/>
</dbReference>
<protein>
    <recommendedName>
        <fullName evidence="3">DDE-1 domain-containing protein</fullName>
    </recommendedName>
</protein>
<dbReference type="Proteomes" id="UP000499080">
    <property type="component" value="Unassembled WGS sequence"/>
</dbReference>
<accession>A0A4Y2CSQ5</accession>